<feature type="domain" description="Glycosyltransferase subfamily 4-like N-terminal" evidence="3">
    <location>
        <begin position="45"/>
        <end position="133"/>
    </location>
</feature>
<organism evidence="4">
    <name type="scientific">marine sediment metagenome</name>
    <dbReference type="NCBI Taxonomy" id="412755"/>
    <lineage>
        <taxon>unclassified sequences</taxon>
        <taxon>metagenomes</taxon>
        <taxon>ecological metagenomes</taxon>
    </lineage>
</organism>
<name>A0A0F9LT94_9ZZZZ</name>
<evidence type="ECO:0000256" key="1">
    <source>
        <dbReference type="SAM" id="MobiDB-lite"/>
    </source>
</evidence>
<dbReference type="EMBL" id="LAZR01005858">
    <property type="protein sequence ID" value="KKM96618.1"/>
    <property type="molecule type" value="Genomic_DNA"/>
</dbReference>
<dbReference type="Pfam" id="PF13439">
    <property type="entry name" value="Glyco_transf_4"/>
    <property type="match status" value="1"/>
</dbReference>
<dbReference type="InterPro" id="IPR050834">
    <property type="entry name" value="Glycosyltransf_2"/>
</dbReference>
<dbReference type="PANTHER" id="PTHR43685:SF2">
    <property type="entry name" value="GLYCOSYLTRANSFERASE 2-LIKE DOMAIN-CONTAINING PROTEIN"/>
    <property type="match status" value="1"/>
</dbReference>
<dbReference type="Pfam" id="PF13692">
    <property type="entry name" value="Glyco_trans_1_4"/>
    <property type="match status" value="1"/>
</dbReference>
<evidence type="ECO:0000313" key="4">
    <source>
        <dbReference type="EMBL" id="KKM96618.1"/>
    </source>
</evidence>
<dbReference type="AlphaFoldDB" id="A0A0F9LT94"/>
<feature type="region of interest" description="Disordered" evidence="1">
    <location>
        <begin position="942"/>
        <end position="974"/>
    </location>
</feature>
<sequence>MSKVHILPALADGPDPGNGGIQRVITGQLESLPKFGWEYTSDPAEADVIACHVEIPPAYMRLYPDKPFVIFNHGAYWSPDYQWEEWCYATNVKLMGAIRAADAVTAVSEWVANTLRRHSSRDIRVIYHGVDLDEWQPFEDHGSFVLWNKTRVDPICDPTPVNEVAKLMPDVPFVTTFGDGDLPNVDVTGRLAFDVAKDFIRRAGVYLCTTRETFGIGTLEALACGVPVVGYRWGGQVEIIEHGVDGWLVPPGDFEGLAEGIRWARANRDALVEPCRRKAEQFPVDRSGEQYAALFDEVLARKDAELSGPAVSVIVPVHNMGRYLDDTLSSIAAQTMTDWECVIVDDASPDPMDRQIAERWVASDGRFRLIVKERNEYLAAARNTGIEAARGRYIMPLDADDMLTPTALAALAGGLDANREVDIAYGGVLFVNDDGRTPTQYEGASSPGHSGWPVPFRLDWQLQGPGQLLPYASMYRKRVWESVGGYRRRARSSEDCEFWLRTTSYGFTPRMVTPNDTLIYRNREGSMSRSEGWEEHRGWFPWVERRELLPAAAVREGVPASSVAFPALDPAAITVVIPVGPGHAQLVVDAVDSVEAQTFRLWQCVVIRDCPEPLPRLPSWVKVICSDAACDDDPCVFDGKPRGVATARNRGIAVSDTPLFLPLDADDYLQPIALQIMLDAHLSGEHRPMVYSDFWEDNRNEGEWTIYRTDDYDPVLIDGRPRVVDGVKREGLMHAVTVLTPKSVWDEVGGYDENLPGWEDWAFAITAAVKGFCSRRVALPLFNYRKHSGLRREANMSDHTTSKAAIMEKDFGIPAGGEPLACSRCPGGAGTTAMQMQRTGTQTPQEALGGDAQLVRYNGGKAGTFRIRGALRDGIAPMYPFSAFSRERWVASADIAKLLQSPDFEIVQQTAAVAPEDAGPAIVAARTPEHEISPVAEVSAPVEAPVEAPTPAKATPPSVPPATPPPVPPAKPTAYTRSGLMAMTRAALDEIAADRGITGANMLPNKERVVDVIIAGLVPA</sequence>
<dbReference type="Gene3D" id="3.40.50.2000">
    <property type="entry name" value="Glycogen Phosphorylase B"/>
    <property type="match status" value="2"/>
</dbReference>
<dbReference type="InterPro" id="IPR028098">
    <property type="entry name" value="Glyco_trans_4-like_N"/>
</dbReference>
<dbReference type="SUPFAM" id="SSF53756">
    <property type="entry name" value="UDP-Glycosyltransferase/glycogen phosphorylase"/>
    <property type="match status" value="1"/>
</dbReference>
<dbReference type="InterPro" id="IPR029044">
    <property type="entry name" value="Nucleotide-diphossugar_trans"/>
</dbReference>
<accession>A0A0F9LT94</accession>
<dbReference type="CDD" id="cd03801">
    <property type="entry name" value="GT4_PimA-like"/>
    <property type="match status" value="1"/>
</dbReference>
<proteinExistence type="predicted"/>
<evidence type="ECO:0000259" key="2">
    <source>
        <dbReference type="Pfam" id="PF00535"/>
    </source>
</evidence>
<gene>
    <name evidence="4" type="ORF">LCGC14_1176340</name>
</gene>
<feature type="compositionally biased region" description="Low complexity" evidence="1">
    <location>
        <begin position="942"/>
        <end position="956"/>
    </location>
</feature>
<feature type="domain" description="Glycosyltransferase 2-like" evidence="2">
    <location>
        <begin position="312"/>
        <end position="448"/>
    </location>
</feature>
<reference evidence="4" key="1">
    <citation type="journal article" date="2015" name="Nature">
        <title>Complex archaea that bridge the gap between prokaryotes and eukaryotes.</title>
        <authorList>
            <person name="Spang A."/>
            <person name="Saw J.H."/>
            <person name="Jorgensen S.L."/>
            <person name="Zaremba-Niedzwiedzka K."/>
            <person name="Martijn J."/>
            <person name="Lind A.E."/>
            <person name="van Eijk R."/>
            <person name="Schleper C."/>
            <person name="Guy L."/>
            <person name="Ettema T.J."/>
        </authorList>
    </citation>
    <scope>NUCLEOTIDE SEQUENCE</scope>
</reference>
<dbReference type="CDD" id="cd00761">
    <property type="entry name" value="Glyco_tranf_GTA_type"/>
    <property type="match status" value="2"/>
</dbReference>
<dbReference type="Pfam" id="PF00535">
    <property type="entry name" value="Glycos_transf_2"/>
    <property type="match status" value="2"/>
</dbReference>
<evidence type="ECO:0008006" key="5">
    <source>
        <dbReference type="Google" id="ProtNLM"/>
    </source>
</evidence>
<evidence type="ECO:0000259" key="3">
    <source>
        <dbReference type="Pfam" id="PF13439"/>
    </source>
</evidence>
<protein>
    <recommendedName>
        <fullName evidence="5">Glycosyltransferase 2-like domain-containing protein</fullName>
    </recommendedName>
</protein>
<dbReference type="InterPro" id="IPR001173">
    <property type="entry name" value="Glyco_trans_2-like"/>
</dbReference>
<dbReference type="Gene3D" id="3.90.550.10">
    <property type="entry name" value="Spore Coat Polysaccharide Biosynthesis Protein SpsA, Chain A"/>
    <property type="match status" value="2"/>
</dbReference>
<feature type="domain" description="Glycosyltransferase 2-like" evidence="2">
    <location>
        <begin position="575"/>
        <end position="686"/>
    </location>
</feature>
<dbReference type="SUPFAM" id="SSF53448">
    <property type="entry name" value="Nucleotide-diphospho-sugar transferases"/>
    <property type="match status" value="2"/>
</dbReference>
<dbReference type="PANTHER" id="PTHR43685">
    <property type="entry name" value="GLYCOSYLTRANSFERASE"/>
    <property type="match status" value="1"/>
</dbReference>
<feature type="compositionally biased region" description="Pro residues" evidence="1">
    <location>
        <begin position="957"/>
        <end position="971"/>
    </location>
</feature>
<comment type="caution">
    <text evidence="4">The sequence shown here is derived from an EMBL/GenBank/DDBJ whole genome shotgun (WGS) entry which is preliminary data.</text>
</comment>